<dbReference type="InterPro" id="IPR037294">
    <property type="entry name" value="ABC_BtuC-like"/>
</dbReference>
<keyword evidence="7" id="KW-0862">Zinc</keyword>
<evidence type="ECO:0000256" key="6">
    <source>
        <dbReference type="ARBA" id="ARBA00022692"/>
    </source>
</evidence>
<name>A0A930UGI4_9GAMM</name>
<evidence type="ECO:0000256" key="10">
    <source>
        <dbReference type="ARBA" id="ARBA00023065"/>
    </source>
</evidence>
<feature type="transmembrane region" description="Helical" evidence="14">
    <location>
        <begin position="123"/>
        <end position="144"/>
    </location>
</feature>
<keyword evidence="9 14" id="KW-1133">Transmembrane helix</keyword>
<keyword evidence="5" id="KW-1003">Cell membrane</keyword>
<dbReference type="GO" id="GO:0043190">
    <property type="term" value="C:ATP-binding cassette (ABC) transporter complex"/>
    <property type="evidence" value="ECO:0007669"/>
    <property type="project" value="InterPro"/>
</dbReference>
<dbReference type="Gene3D" id="1.10.3470.10">
    <property type="entry name" value="ABC transporter involved in vitamin B12 uptake, BtuC"/>
    <property type="match status" value="1"/>
</dbReference>
<evidence type="ECO:0000256" key="13">
    <source>
        <dbReference type="RuleBase" id="RU003943"/>
    </source>
</evidence>
<dbReference type="Proteomes" id="UP000604381">
    <property type="component" value="Unassembled WGS sequence"/>
</dbReference>
<proteinExistence type="inferred from homology"/>
<comment type="function">
    <text evidence="1">Involved in the high-affinity zinc uptake transport system.</text>
</comment>
<evidence type="ECO:0000256" key="4">
    <source>
        <dbReference type="ARBA" id="ARBA00022448"/>
    </source>
</evidence>
<keyword evidence="6 13" id="KW-0812">Transmembrane</keyword>
<organism evidence="15 16">
    <name type="scientific">Candidatus Amphirhobacter heronislandensis</name>
    <dbReference type="NCBI Taxonomy" id="1732024"/>
    <lineage>
        <taxon>Bacteria</taxon>
        <taxon>Pseudomonadati</taxon>
        <taxon>Pseudomonadota</taxon>
        <taxon>Gammaproteobacteria</taxon>
        <taxon>Candidatus Tethybacterales</taxon>
        <taxon>Candidatus Tethybacteraceae</taxon>
        <taxon>Candidatus Amphirhobacter</taxon>
    </lineage>
</organism>
<comment type="similarity">
    <text evidence="3 13">Belongs to the ABC-3 integral membrane protein family.</text>
</comment>
<dbReference type="Pfam" id="PF00950">
    <property type="entry name" value="ABC-3"/>
    <property type="match status" value="1"/>
</dbReference>
<feature type="transmembrane region" description="Helical" evidence="14">
    <location>
        <begin position="84"/>
        <end position="103"/>
    </location>
</feature>
<evidence type="ECO:0000256" key="7">
    <source>
        <dbReference type="ARBA" id="ARBA00022833"/>
    </source>
</evidence>
<dbReference type="EMBL" id="JADHEI010000028">
    <property type="protein sequence ID" value="MBF2734824.1"/>
    <property type="molecule type" value="Genomic_DNA"/>
</dbReference>
<dbReference type="AlphaFoldDB" id="A0A930UGI4"/>
<dbReference type="PANTHER" id="PTHR30477">
    <property type="entry name" value="ABC-TRANSPORTER METAL-BINDING PROTEIN"/>
    <property type="match status" value="1"/>
</dbReference>
<evidence type="ECO:0000256" key="12">
    <source>
        <dbReference type="ARBA" id="ARBA00040080"/>
    </source>
</evidence>
<evidence type="ECO:0000256" key="1">
    <source>
        <dbReference type="ARBA" id="ARBA00002313"/>
    </source>
</evidence>
<evidence type="ECO:0000313" key="16">
    <source>
        <dbReference type="Proteomes" id="UP000604381"/>
    </source>
</evidence>
<evidence type="ECO:0000313" key="15">
    <source>
        <dbReference type="EMBL" id="MBF2734824.1"/>
    </source>
</evidence>
<dbReference type="GO" id="GO:0006829">
    <property type="term" value="P:zinc ion transport"/>
    <property type="evidence" value="ECO:0007669"/>
    <property type="project" value="UniProtKB-KW"/>
</dbReference>
<feature type="transmembrane region" description="Helical" evidence="14">
    <location>
        <begin position="165"/>
        <end position="183"/>
    </location>
</feature>
<comment type="subcellular location">
    <subcellularLocation>
        <location evidence="2 13">Cell membrane</location>
        <topology evidence="2 13">Multi-pass membrane protein</topology>
    </subcellularLocation>
</comment>
<dbReference type="PROSITE" id="PS51257">
    <property type="entry name" value="PROKAR_LIPOPROTEIN"/>
    <property type="match status" value="1"/>
</dbReference>
<feature type="transmembrane region" description="Helical" evidence="14">
    <location>
        <begin position="238"/>
        <end position="256"/>
    </location>
</feature>
<accession>A0A930UGI4</accession>
<gene>
    <name evidence="15" type="ORF">ISN26_01850</name>
</gene>
<keyword evidence="8" id="KW-0864">Zinc transport</keyword>
<evidence type="ECO:0000256" key="8">
    <source>
        <dbReference type="ARBA" id="ARBA00022906"/>
    </source>
</evidence>
<reference evidence="15" key="1">
    <citation type="submission" date="2020-10" db="EMBL/GenBank/DDBJ databases">
        <title>An improved Amphimedon queenslandica hologenome assembly reveals how three proteobacterial symbionts can extend the metabolic phenotypic of their marine sponge host.</title>
        <authorList>
            <person name="Degnan B."/>
            <person name="Degnan S."/>
            <person name="Xiang X."/>
        </authorList>
    </citation>
    <scope>NUCLEOTIDE SEQUENCE</scope>
    <source>
        <strain evidence="15">AqS2</strain>
    </source>
</reference>
<evidence type="ECO:0000256" key="9">
    <source>
        <dbReference type="ARBA" id="ARBA00022989"/>
    </source>
</evidence>
<evidence type="ECO:0000256" key="5">
    <source>
        <dbReference type="ARBA" id="ARBA00022475"/>
    </source>
</evidence>
<dbReference type="SUPFAM" id="SSF81345">
    <property type="entry name" value="ABC transporter involved in vitamin B12 uptake, BtuC"/>
    <property type="match status" value="1"/>
</dbReference>
<protein>
    <recommendedName>
        <fullName evidence="12">High-affinity zinc uptake system membrane protein ZnuB</fullName>
    </recommendedName>
</protein>
<keyword evidence="16" id="KW-1185">Reference proteome</keyword>
<evidence type="ECO:0000256" key="2">
    <source>
        <dbReference type="ARBA" id="ARBA00004651"/>
    </source>
</evidence>
<comment type="caution">
    <text evidence="15">The sequence shown here is derived from an EMBL/GenBank/DDBJ whole genome shotgun (WGS) entry which is preliminary data.</text>
</comment>
<feature type="transmembrane region" description="Helical" evidence="14">
    <location>
        <begin position="49"/>
        <end position="72"/>
    </location>
</feature>
<evidence type="ECO:0000256" key="14">
    <source>
        <dbReference type="SAM" id="Phobius"/>
    </source>
</evidence>
<evidence type="ECO:0000256" key="11">
    <source>
        <dbReference type="ARBA" id="ARBA00023136"/>
    </source>
</evidence>
<feature type="transmembrane region" description="Helical" evidence="14">
    <location>
        <begin position="213"/>
        <end position="232"/>
    </location>
</feature>
<evidence type="ECO:0000256" key="3">
    <source>
        <dbReference type="ARBA" id="ARBA00008034"/>
    </source>
</evidence>
<dbReference type="GO" id="GO:0055085">
    <property type="term" value="P:transmembrane transport"/>
    <property type="evidence" value="ECO:0007669"/>
    <property type="project" value="InterPro"/>
</dbReference>
<keyword evidence="11 14" id="KW-0472">Membrane</keyword>
<dbReference type="PANTHER" id="PTHR30477:SF23">
    <property type="entry name" value="HIGH-AFFINITY ZINC UPTAKE SYSTEM MEMBRANE PROTEIN ZNUB"/>
    <property type="match status" value="1"/>
</dbReference>
<sequence length="266" mass="27100">MTAIVAKIMLAGLPLAAAAALLGCMIQWRGMSFAGDALAHSALLGVGLALVIGVDWRVGVGAIALLMALHLHAGRGGGRLSADAVLAVSAHASLAAGACLLYLRRSSVDWESILFGSILTVRTVEAVGLLLASGLIVVAGALLWRRLVLLALNDEIASIENPRPALLELCFLLLLALYVTVGVRIVGVMLLNAMLIIPVAAARPLAHSPAGMALLAAAIGMASMAAGTALSFAADLPVAPATALAACGAFVLTWGWDALRRRPAGK</sequence>
<dbReference type="GO" id="GO:0010043">
    <property type="term" value="P:response to zinc ion"/>
    <property type="evidence" value="ECO:0007669"/>
    <property type="project" value="TreeGrafter"/>
</dbReference>
<keyword evidence="4 13" id="KW-0813">Transport</keyword>
<keyword evidence="10" id="KW-0406">Ion transport</keyword>
<dbReference type="InterPro" id="IPR001626">
    <property type="entry name" value="ABC_TroCD"/>
</dbReference>